<keyword evidence="1" id="KW-0732">Signal</keyword>
<organism evidence="2 3">
    <name type="scientific">Priapulus caudatus</name>
    <name type="common">Priapulid worm</name>
    <dbReference type="NCBI Taxonomy" id="37621"/>
    <lineage>
        <taxon>Eukaryota</taxon>
        <taxon>Metazoa</taxon>
        <taxon>Ecdysozoa</taxon>
        <taxon>Scalidophora</taxon>
        <taxon>Priapulida</taxon>
        <taxon>Priapulimorpha</taxon>
        <taxon>Priapulimorphida</taxon>
        <taxon>Priapulidae</taxon>
        <taxon>Priapulus</taxon>
    </lineage>
</organism>
<evidence type="ECO:0000256" key="1">
    <source>
        <dbReference type="SAM" id="SignalP"/>
    </source>
</evidence>
<protein>
    <submittedName>
        <fullName evidence="3">Uncharacterized protein LOC106809548</fullName>
    </submittedName>
</protein>
<dbReference type="InterPro" id="IPR006150">
    <property type="entry name" value="Cys_repeat_1"/>
</dbReference>
<sequence length="167" mass="17958">MGFGGCLYLFLALTVVLIEQTKGEGRCPQGKVELEDEPGCHPDVPQSCPRGYSCDAYPFSSGSVCCKKKESAQMFNPCKTGQAPLRNTWGNLLYCGSPCPRGSRCTRVMDAPEVCCAKGKATPSNFNPCTNGKEPLRNTWGNLLSCDQCVRGSECVRVPDAAEVCCA</sequence>
<dbReference type="GeneID" id="106809548"/>
<proteinExistence type="predicted"/>
<dbReference type="InterPro" id="IPR028150">
    <property type="entry name" value="Lustrin_cystein"/>
</dbReference>
<dbReference type="RefSeq" id="XP_014668147.1">
    <property type="nucleotide sequence ID" value="XM_014812661.1"/>
</dbReference>
<dbReference type="Pfam" id="PF14625">
    <property type="entry name" value="Lustrin_cystein"/>
    <property type="match status" value="2"/>
</dbReference>
<feature type="signal peptide" evidence="1">
    <location>
        <begin position="1"/>
        <end position="23"/>
    </location>
</feature>
<dbReference type="Proteomes" id="UP000695022">
    <property type="component" value="Unplaced"/>
</dbReference>
<feature type="chain" id="PRO_5045353482" evidence="1">
    <location>
        <begin position="24"/>
        <end position="167"/>
    </location>
</feature>
<evidence type="ECO:0000313" key="2">
    <source>
        <dbReference type="Proteomes" id="UP000695022"/>
    </source>
</evidence>
<evidence type="ECO:0000313" key="3">
    <source>
        <dbReference type="RefSeq" id="XP_014668147.1"/>
    </source>
</evidence>
<keyword evidence="2" id="KW-1185">Reference proteome</keyword>
<gene>
    <name evidence="3" type="primary">LOC106809548</name>
</gene>
<dbReference type="SMART" id="SM00289">
    <property type="entry name" value="WR1"/>
    <property type="match status" value="3"/>
</dbReference>
<name>A0ABM1E7H6_PRICU</name>
<reference evidence="3" key="1">
    <citation type="submission" date="2025-08" db="UniProtKB">
        <authorList>
            <consortium name="RefSeq"/>
        </authorList>
    </citation>
    <scope>IDENTIFICATION</scope>
</reference>
<accession>A0ABM1E7H6</accession>